<comment type="caution">
    <text evidence="2">The sequence shown here is derived from an EMBL/GenBank/DDBJ whole genome shotgun (WGS) entry which is preliminary data.</text>
</comment>
<dbReference type="Proteomes" id="UP000539175">
    <property type="component" value="Unassembled WGS sequence"/>
</dbReference>
<feature type="compositionally biased region" description="Polar residues" evidence="1">
    <location>
        <begin position="36"/>
        <end position="76"/>
    </location>
</feature>
<dbReference type="AlphaFoldDB" id="A0A7X0AYZ3"/>
<feature type="region of interest" description="Disordered" evidence="1">
    <location>
        <begin position="1"/>
        <end position="98"/>
    </location>
</feature>
<dbReference type="EMBL" id="JACIIZ010000008">
    <property type="protein sequence ID" value="MBB6252683.1"/>
    <property type="molecule type" value="Genomic_DNA"/>
</dbReference>
<organism evidence="2 3">
    <name type="scientific">Nitrospirillum iridis</name>
    <dbReference type="NCBI Taxonomy" id="765888"/>
    <lineage>
        <taxon>Bacteria</taxon>
        <taxon>Pseudomonadati</taxon>
        <taxon>Pseudomonadota</taxon>
        <taxon>Alphaproteobacteria</taxon>
        <taxon>Rhodospirillales</taxon>
        <taxon>Azospirillaceae</taxon>
        <taxon>Nitrospirillum</taxon>
    </lineage>
</organism>
<gene>
    <name evidence="2" type="ORF">FHS74_003243</name>
</gene>
<evidence type="ECO:0000313" key="2">
    <source>
        <dbReference type="EMBL" id="MBB6252683.1"/>
    </source>
</evidence>
<keyword evidence="3" id="KW-1185">Reference proteome</keyword>
<proteinExistence type="predicted"/>
<accession>A0A7X0AYZ3</accession>
<evidence type="ECO:0000256" key="1">
    <source>
        <dbReference type="SAM" id="MobiDB-lite"/>
    </source>
</evidence>
<name>A0A7X0AYZ3_9PROT</name>
<sequence>MIVPPNIAQAVPTPVLTPQQQTPTQNPSFLAAVAGAQSSAKPVATQTTVAAQPSGKSENSRDNQSGTNTGQANDTGANAVRARSSGTPWRGQNLDVTV</sequence>
<feature type="compositionally biased region" description="Low complexity" evidence="1">
    <location>
        <begin position="11"/>
        <end position="25"/>
    </location>
</feature>
<protein>
    <submittedName>
        <fullName evidence="2">Uncharacterized protein</fullName>
    </submittedName>
</protein>
<dbReference type="RefSeq" id="WP_184802317.1">
    <property type="nucleotide sequence ID" value="NZ_JACIIZ010000008.1"/>
</dbReference>
<evidence type="ECO:0000313" key="3">
    <source>
        <dbReference type="Proteomes" id="UP000539175"/>
    </source>
</evidence>
<reference evidence="2 3" key="1">
    <citation type="submission" date="2020-08" db="EMBL/GenBank/DDBJ databases">
        <title>Genomic Encyclopedia of Type Strains, Phase IV (KMG-IV): sequencing the most valuable type-strain genomes for metagenomic binning, comparative biology and taxonomic classification.</title>
        <authorList>
            <person name="Goeker M."/>
        </authorList>
    </citation>
    <scope>NUCLEOTIDE SEQUENCE [LARGE SCALE GENOMIC DNA]</scope>
    <source>
        <strain evidence="2 3">DSM 22198</strain>
    </source>
</reference>